<evidence type="ECO:0000256" key="1">
    <source>
        <dbReference type="SAM" id="MobiDB-lite"/>
    </source>
</evidence>
<reference evidence="3 4" key="1">
    <citation type="submission" date="2015-12" db="EMBL/GenBank/DDBJ databases">
        <title>The genome of Folsomia candida.</title>
        <authorList>
            <person name="Faddeeva A."/>
            <person name="Derks M.F."/>
            <person name="Anvar Y."/>
            <person name="Smit S."/>
            <person name="Van Straalen N."/>
            <person name="Roelofs D."/>
        </authorList>
    </citation>
    <scope>NUCLEOTIDE SEQUENCE [LARGE SCALE GENOMIC DNA]</scope>
    <source>
        <strain evidence="3 4">VU population</strain>
        <tissue evidence="3">Whole body</tissue>
    </source>
</reference>
<proteinExistence type="predicted"/>
<accession>A0A226EFJ0</accession>
<feature type="chain" id="PRO_5012714221" evidence="2">
    <location>
        <begin position="27"/>
        <end position="227"/>
    </location>
</feature>
<dbReference type="EMBL" id="LNIX01000004">
    <property type="protein sequence ID" value="OXA56140.1"/>
    <property type="molecule type" value="Genomic_DNA"/>
</dbReference>
<gene>
    <name evidence="3" type="ORF">Fcan01_08613</name>
</gene>
<organism evidence="3 4">
    <name type="scientific">Folsomia candida</name>
    <name type="common">Springtail</name>
    <dbReference type="NCBI Taxonomy" id="158441"/>
    <lineage>
        <taxon>Eukaryota</taxon>
        <taxon>Metazoa</taxon>
        <taxon>Ecdysozoa</taxon>
        <taxon>Arthropoda</taxon>
        <taxon>Hexapoda</taxon>
        <taxon>Collembola</taxon>
        <taxon>Entomobryomorpha</taxon>
        <taxon>Isotomoidea</taxon>
        <taxon>Isotomidae</taxon>
        <taxon>Proisotominae</taxon>
        <taxon>Folsomia</taxon>
    </lineage>
</organism>
<evidence type="ECO:0000313" key="4">
    <source>
        <dbReference type="Proteomes" id="UP000198287"/>
    </source>
</evidence>
<dbReference type="AlphaFoldDB" id="A0A226EFJ0"/>
<feature type="signal peptide" evidence="2">
    <location>
        <begin position="1"/>
        <end position="26"/>
    </location>
</feature>
<keyword evidence="2" id="KW-0732">Signal</keyword>
<feature type="region of interest" description="Disordered" evidence="1">
    <location>
        <begin position="64"/>
        <end position="98"/>
    </location>
</feature>
<keyword evidence="4" id="KW-1185">Reference proteome</keyword>
<protein>
    <submittedName>
        <fullName evidence="3">Uncharacterized protein</fullName>
    </submittedName>
</protein>
<evidence type="ECO:0000256" key="2">
    <source>
        <dbReference type="SAM" id="SignalP"/>
    </source>
</evidence>
<evidence type="ECO:0000313" key="3">
    <source>
        <dbReference type="EMBL" id="OXA56140.1"/>
    </source>
</evidence>
<dbReference type="Proteomes" id="UP000198287">
    <property type="component" value="Unassembled WGS sequence"/>
</dbReference>
<feature type="compositionally biased region" description="Pro residues" evidence="1">
    <location>
        <begin position="69"/>
        <end position="82"/>
    </location>
</feature>
<dbReference type="OrthoDB" id="2129233at2759"/>
<comment type="caution">
    <text evidence="3">The sequence shown here is derived from an EMBL/GenBank/DDBJ whole genome shotgun (WGS) entry which is preliminary data.</text>
</comment>
<name>A0A226EFJ0_FOLCA</name>
<sequence>MGRVRRINAKNLVFFILLVTPSVVTGSHIMTSDSREEPEFQMVYNGIEGHDKEKVKVVKDAVAAEGGTPLPPGDPIHPPPPPHEPHHQPHPPATSSAQHDVDHLVLDEHLVRELDEKTEKLRKIDELSKTGVTMEGCLGPEEFVSLRDVILSTEFANVLAEKTDMIMSFLYKLKKYVRNKKDIGRRFFTTRYKWTSTKRLLDWHQGQMIIFRAKVYRNSFQTTHFHF</sequence>